<dbReference type="PATRIC" id="fig|1600.4.peg.1685"/>
<proteinExistence type="predicted"/>
<dbReference type="GeneID" id="78212960"/>
<reference evidence="3 5" key="1">
    <citation type="submission" date="2015-03" db="EMBL/GenBank/DDBJ databases">
        <title>Complete genome sequence of Lactobacillus acetotolerans NBRC 13120.</title>
        <authorList>
            <person name="Toh H."/>
            <person name="Morita H."/>
            <person name="Fujita N."/>
        </authorList>
    </citation>
    <scope>NUCLEOTIDE SEQUENCE [LARGE SCALE GENOMIC DNA]</scope>
    <source>
        <strain evidence="3 5">NBRC 13120</strain>
    </source>
</reference>
<sequence length="125" mass="13795">MNTNQIIVLIAAILLIGFIIWWFFGKHQETAENANVTKGKQEADVVVNGGYSPSTIVLEKNVPAEVNFDLKDSTACLSHVVFDQLGVNKDLSKKDVTPVKIPTNKPGEYDFTCQMGMFHGKVVVK</sequence>
<evidence type="ECO:0000313" key="6">
    <source>
        <dbReference type="Proteomes" id="UP000325393"/>
    </source>
</evidence>
<dbReference type="AlphaFoldDB" id="A0A0D6A5P0"/>
<dbReference type="EMBL" id="AP014808">
    <property type="protein sequence ID" value="BAQ58034.1"/>
    <property type="molecule type" value="Genomic_DNA"/>
</dbReference>
<reference evidence="4 6" key="2">
    <citation type="submission" date="2019-09" db="EMBL/GenBank/DDBJ databases">
        <title>Genome sequencing of Lactobacillus acetotolerans.</title>
        <authorList>
            <person name="Kim K."/>
        </authorList>
    </citation>
    <scope>NUCLEOTIDE SEQUENCE [LARGE SCALE GENOMIC DNA]</scope>
    <source>
        <strain evidence="4 6">LA749</strain>
    </source>
</reference>
<dbReference type="InterPro" id="IPR008972">
    <property type="entry name" value="Cupredoxin"/>
</dbReference>
<evidence type="ECO:0000256" key="1">
    <source>
        <dbReference type="SAM" id="Phobius"/>
    </source>
</evidence>
<gene>
    <name evidence="4" type="ORF">LA749_08165</name>
    <name evidence="3" type="ORF">LBAT_1645</name>
</gene>
<dbReference type="Gene3D" id="2.60.40.420">
    <property type="entry name" value="Cupredoxins - blue copper proteins"/>
    <property type="match status" value="1"/>
</dbReference>
<dbReference type="Proteomes" id="UP000325393">
    <property type="component" value="Chromosome"/>
</dbReference>
<dbReference type="EMBL" id="CP044496">
    <property type="protein sequence ID" value="QFG51948.1"/>
    <property type="molecule type" value="Genomic_DNA"/>
</dbReference>
<dbReference type="RefSeq" id="WP_054681399.1">
    <property type="nucleotide sequence ID" value="NZ_AP014808.1"/>
</dbReference>
<protein>
    <submittedName>
        <fullName evidence="4">Cupredoxin domain-containing protein</fullName>
    </submittedName>
</protein>
<keyword evidence="1" id="KW-0472">Membrane</keyword>
<dbReference type="STRING" id="1600.LBAT_1645"/>
<evidence type="ECO:0000313" key="4">
    <source>
        <dbReference type="EMBL" id="QFG51948.1"/>
    </source>
</evidence>
<keyword evidence="1" id="KW-1133">Transmembrane helix</keyword>
<feature type="domain" description="EfeO-type cupredoxin-like" evidence="2">
    <location>
        <begin position="16"/>
        <end position="124"/>
    </location>
</feature>
<dbReference type="Proteomes" id="UP000035709">
    <property type="component" value="Chromosome"/>
</dbReference>
<evidence type="ECO:0000313" key="5">
    <source>
        <dbReference type="Proteomes" id="UP000035709"/>
    </source>
</evidence>
<dbReference type="KEGG" id="lae:LBAT_1645"/>
<dbReference type="InterPro" id="IPR028096">
    <property type="entry name" value="EfeO_Cupredoxin"/>
</dbReference>
<evidence type="ECO:0000259" key="2">
    <source>
        <dbReference type="Pfam" id="PF13473"/>
    </source>
</evidence>
<accession>A0A0D6A5P0</accession>
<organism evidence="3 5">
    <name type="scientific">Lactobacillus acetotolerans</name>
    <dbReference type="NCBI Taxonomy" id="1600"/>
    <lineage>
        <taxon>Bacteria</taxon>
        <taxon>Bacillati</taxon>
        <taxon>Bacillota</taxon>
        <taxon>Bacilli</taxon>
        <taxon>Lactobacillales</taxon>
        <taxon>Lactobacillaceae</taxon>
        <taxon>Lactobacillus</taxon>
    </lineage>
</organism>
<dbReference type="OrthoDB" id="9800141at2"/>
<evidence type="ECO:0000313" key="3">
    <source>
        <dbReference type="EMBL" id="BAQ58034.1"/>
    </source>
</evidence>
<name>A0A0D6A5P0_9LACO</name>
<keyword evidence="1" id="KW-0812">Transmembrane</keyword>
<dbReference type="SUPFAM" id="SSF49503">
    <property type="entry name" value="Cupredoxins"/>
    <property type="match status" value="1"/>
</dbReference>
<keyword evidence="5" id="KW-1185">Reference proteome</keyword>
<dbReference type="Pfam" id="PF13473">
    <property type="entry name" value="Cupredoxin_1"/>
    <property type="match status" value="1"/>
</dbReference>
<feature type="transmembrane region" description="Helical" evidence="1">
    <location>
        <begin position="6"/>
        <end position="24"/>
    </location>
</feature>